<protein>
    <submittedName>
        <fullName evidence="2">Saccharopine dehydrogenase NADP-binding domain-containing protein</fullName>
    </submittedName>
</protein>
<reference evidence="2" key="1">
    <citation type="submission" date="2020-08" db="EMBL/GenBank/DDBJ databases">
        <title>Genome public.</title>
        <authorList>
            <person name="Liu C."/>
            <person name="Sun Q."/>
        </authorList>
    </citation>
    <scope>NUCLEOTIDE SEQUENCE</scope>
    <source>
        <strain evidence="2">BX12</strain>
    </source>
</reference>
<dbReference type="Pfam" id="PF03435">
    <property type="entry name" value="Sacchrp_dh_NADP"/>
    <property type="match status" value="1"/>
</dbReference>
<dbReference type="SUPFAM" id="SSF51735">
    <property type="entry name" value="NAD(P)-binding Rossmann-fold domains"/>
    <property type="match status" value="1"/>
</dbReference>
<evidence type="ECO:0000313" key="3">
    <source>
        <dbReference type="Proteomes" id="UP000602647"/>
    </source>
</evidence>
<keyword evidence="3" id="KW-1185">Reference proteome</keyword>
<dbReference type="RefSeq" id="WP_187304389.1">
    <property type="nucleotide sequence ID" value="NZ_JACRYT010000031.1"/>
</dbReference>
<evidence type="ECO:0000259" key="1">
    <source>
        <dbReference type="Pfam" id="PF03435"/>
    </source>
</evidence>
<feature type="domain" description="Saccharopine dehydrogenase NADP binding" evidence="1">
    <location>
        <begin position="6"/>
        <end position="132"/>
    </location>
</feature>
<proteinExistence type="predicted"/>
<organism evidence="2 3">
    <name type="scientific">Zhenpiania hominis</name>
    <dbReference type="NCBI Taxonomy" id="2763644"/>
    <lineage>
        <taxon>Bacteria</taxon>
        <taxon>Bacillati</taxon>
        <taxon>Bacillota</taxon>
        <taxon>Clostridia</taxon>
        <taxon>Peptostreptococcales</taxon>
        <taxon>Anaerovoracaceae</taxon>
        <taxon>Zhenpiania</taxon>
    </lineage>
</organism>
<comment type="caution">
    <text evidence="2">The sequence shown here is derived from an EMBL/GenBank/DDBJ whole genome shotgun (WGS) entry which is preliminary data.</text>
</comment>
<dbReference type="EMBL" id="JACRYT010000031">
    <property type="protein sequence ID" value="MBC6681295.1"/>
    <property type="molecule type" value="Genomic_DNA"/>
</dbReference>
<name>A0A923SS52_9FIRM</name>
<sequence>MELKKILVLGVGAQGSAAAKRLDEDPGVVEIICADYDKKAVDNLVKDMKKAKGVQVDAHSKESIVRAARGVDLILNALPLECTKNVLDAALEVKANYQDYAATTSLHEDWVESIRIQYDVYGPKFEEIGRTAIVGTGSAPGLICAATRDAMRYLDSCDTIYNIVWEGVEAKRFQPFWWSPVTALHDMSEEAYAFVDGKLIRTPAFELPIKRQYDYMDEEITFVEHCHDEPIHYSFNAEKFFKGAKNAYFKYAGAGVDFAKPLYRAGLLSHKKEIINGTEVAPFDVVLAHVPPAPKFREEIKEIIDEGLVSDSGCMVIEAYGKKDGKDVLVETHVFAPGLVESYEKAGITAEMYLTGQGGYLFTKLFINDKFDQTGLISSDMLTLEQVDCYFKYAAELNITLETKVKEL</sequence>
<evidence type="ECO:0000313" key="2">
    <source>
        <dbReference type="EMBL" id="MBC6681295.1"/>
    </source>
</evidence>
<dbReference type="Gene3D" id="3.30.360.10">
    <property type="entry name" value="Dihydrodipicolinate Reductase, domain 2"/>
    <property type="match status" value="1"/>
</dbReference>
<accession>A0A923SS52</accession>
<dbReference type="Gene3D" id="3.40.50.720">
    <property type="entry name" value="NAD(P)-binding Rossmann-like Domain"/>
    <property type="match status" value="1"/>
</dbReference>
<dbReference type="PANTHER" id="PTHR43796">
    <property type="entry name" value="CARBOXYNORSPERMIDINE SYNTHASE"/>
    <property type="match status" value="1"/>
</dbReference>
<dbReference type="AlphaFoldDB" id="A0A923SS52"/>
<dbReference type="Proteomes" id="UP000602647">
    <property type="component" value="Unassembled WGS sequence"/>
</dbReference>
<gene>
    <name evidence="2" type="ORF">H9L42_15910</name>
</gene>
<dbReference type="InterPro" id="IPR005097">
    <property type="entry name" value="Sacchrp_dh_NADP-bd"/>
</dbReference>
<dbReference type="PANTHER" id="PTHR43796:SF2">
    <property type="entry name" value="CARBOXYNORSPERMIDINE SYNTHASE"/>
    <property type="match status" value="1"/>
</dbReference>
<dbReference type="InterPro" id="IPR036291">
    <property type="entry name" value="NAD(P)-bd_dom_sf"/>
</dbReference>